<keyword evidence="5" id="KW-0460">Magnesium</keyword>
<feature type="binding site" evidence="4">
    <location>
        <begin position="3"/>
        <end position="7"/>
    </location>
    <ligand>
        <name>ATP</name>
        <dbReference type="ChEBI" id="CHEBI:30616"/>
    </ligand>
</feature>
<dbReference type="PANTHER" id="PTHR23407">
    <property type="entry name" value="ATPASE INHIBITOR/5-FORMYLTETRAHYDROFOLATE CYCLO-LIGASE"/>
    <property type="match status" value="1"/>
</dbReference>
<dbReference type="Gene3D" id="3.40.50.10420">
    <property type="entry name" value="NagB/RpiA/CoA transferase-like"/>
    <property type="match status" value="1"/>
</dbReference>
<feature type="binding site" evidence="4">
    <location>
        <position position="55"/>
    </location>
    <ligand>
        <name>substrate</name>
    </ligand>
</feature>
<dbReference type="GO" id="GO:0030272">
    <property type="term" value="F:5-formyltetrahydrofolate cyclo-ligase activity"/>
    <property type="evidence" value="ECO:0007669"/>
    <property type="project" value="UniProtKB-EC"/>
</dbReference>
<dbReference type="GO" id="GO:0046872">
    <property type="term" value="F:metal ion binding"/>
    <property type="evidence" value="ECO:0007669"/>
    <property type="project" value="UniProtKB-KW"/>
</dbReference>
<dbReference type="Proteomes" id="UP000243136">
    <property type="component" value="Chromosome"/>
</dbReference>
<dbReference type="EC" id="6.3.3.2" evidence="5"/>
<dbReference type="EMBL" id="CDOE01000066">
    <property type="protein sequence ID" value="CEN37206.1"/>
    <property type="molecule type" value="Genomic_DNA"/>
</dbReference>
<feature type="binding site" evidence="4">
    <location>
        <position position="48"/>
    </location>
    <ligand>
        <name>substrate</name>
    </ligand>
</feature>
<feature type="binding site" evidence="4">
    <location>
        <begin position="132"/>
        <end position="140"/>
    </location>
    <ligand>
        <name>ATP</name>
        <dbReference type="ChEBI" id="CHEBI:30616"/>
    </ligand>
</feature>
<dbReference type="NCBIfam" id="TIGR02727">
    <property type="entry name" value="MTHFS_bact"/>
    <property type="match status" value="1"/>
</dbReference>
<evidence type="ECO:0000313" key="9">
    <source>
        <dbReference type="Proteomes" id="UP000243136"/>
    </source>
</evidence>
<gene>
    <name evidence="7" type="ORF">CCAN12_690023</name>
    <name evidence="6" type="ORF">CGC56_05090</name>
</gene>
<evidence type="ECO:0000256" key="2">
    <source>
        <dbReference type="ARBA" id="ARBA00022741"/>
    </source>
</evidence>
<organism evidence="7 8">
    <name type="scientific">Capnocytophaga canimorsus</name>
    <dbReference type="NCBI Taxonomy" id="28188"/>
    <lineage>
        <taxon>Bacteria</taxon>
        <taxon>Pseudomonadati</taxon>
        <taxon>Bacteroidota</taxon>
        <taxon>Flavobacteriia</taxon>
        <taxon>Flavobacteriales</taxon>
        <taxon>Flavobacteriaceae</taxon>
        <taxon>Capnocytophaga</taxon>
    </lineage>
</organism>
<comment type="catalytic activity">
    <reaction evidence="5">
        <text>(6S)-5-formyl-5,6,7,8-tetrahydrofolate + ATP = (6R)-5,10-methenyltetrahydrofolate + ADP + phosphate</text>
        <dbReference type="Rhea" id="RHEA:10488"/>
        <dbReference type="ChEBI" id="CHEBI:30616"/>
        <dbReference type="ChEBI" id="CHEBI:43474"/>
        <dbReference type="ChEBI" id="CHEBI:57455"/>
        <dbReference type="ChEBI" id="CHEBI:57457"/>
        <dbReference type="ChEBI" id="CHEBI:456216"/>
        <dbReference type="EC" id="6.3.3.2"/>
    </reaction>
</comment>
<evidence type="ECO:0000313" key="6">
    <source>
        <dbReference type="EMBL" id="ATA91598.1"/>
    </source>
</evidence>
<keyword evidence="2 4" id="KW-0547">Nucleotide-binding</keyword>
<accession>A0A0B7HC23</accession>
<dbReference type="InterPro" id="IPR024185">
    <property type="entry name" value="FTHF_cligase-like_sf"/>
</dbReference>
<sequence length="187" mass="21500">MDKSSLRKQYKSLRAGLSPQEQNTKSIAIAQRILQLPIWHLEVFHIFLPIKHFGEVDTQYVIHILQDKNKKIVLPKTDFSTRKLTHILLTPKTIFFQNQWGITEPQTGLEIAPEAIEVVFVPLLTYDTKGNRVGYGKGFYDDFLSQCSPKTLKIGLSFFAPVQNIEDVSNDDIPLDYCVTPEQIYQF</sequence>
<keyword evidence="5" id="KW-0479">Metal-binding</keyword>
<dbReference type="Pfam" id="PF01812">
    <property type="entry name" value="5-FTHF_cyc-lig"/>
    <property type="match status" value="1"/>
</dbReference>
<name>A0A0B7HC23_9FLAO</name>
<dbReference type="InterPro" id="IPR037171">
    <property type="entry name" value="NagB/RpiA_transferase-like"/>
</dbReference>
<dbReference type="AlphaFoldDB" id="A0A0B7HC23"/>
<evidence type="ECO:0000256" key="5">
    <source>
        <dbReference type="RuleBase" id="RU361279"/>
    </source>
</evidence>
<proteinExistence type="inferred from homology"/>
<evidence type="ECO:0000313" key="7">
    <source>
        <dbReference type="EMBL" id="CEN37206.1"/>
    </source>
</evidence>
<dbReference type="EMBL" id="CP022388">
    <property type="protein sequence ID" value="ATA91598.1"/>
    <property type="molecule type" value="Genomic_DNA"/>
</dbReference>
<comment type="similarity">
    <text evidence="1 5">Belongs to the 5-formyltetrahydrofolate cyclo-ligase family.</text>
</comment>
<protein>
    <recommendedName>
        <fullName evidence="5">5-formyltetrahydrofolate cyclo-ligase</fullName>
        <ecNumber evidence="5">6.3.3.2</ecNumber>
    </recommendedName>
</protein>
<dbReference type="GeneID" id="69580381"/>
<keyword evidence="3 4" id="KW-0067">ATP-binding</keyword>
<evidence type="ECO:0000313" key="8">
    <source>
        <dbReference type="Proteomes" id="UP000044026"/>
    </source>
</evidence>
<dbReference type="InterPro" id="IPR002698">
    <property type="entry name" value="FTHF_cligase"/>
</dbReference>
<evidence type="ECO:0000256" key="1">
    <source>
        <dbReference type="ARBA" id="ARBA00010638"/>
    </source>
</evidence>
<evidence type="ECO:0000256" key="4">
    <source>
        <dbReference type="PIRSR" id="PIRSR006806-1"/>
    </source>
</evidence>
<dbReference type="PIRSF" id="PIRSF006806">
    <property type="entry name" value="FTHF_cligase"/>
    <property type="match status" value="1"/>
</dbReference>
<comment type="cofactor">
    <cofactor evidence="5">
        <name>Mg(2+)</name>
        <dbReference type="ChEBI" id="CHEBI:18420"/>
    </cofactor>
</comment>
<evidence type="ECO:0000256" key="3">
    <source>
        <dbReference type="ARBA" id="ARBA00022840"/>
    </source>
</evidence>
<dbReference type="GO" id="GO:0009396">
    <property type="term" value="P:folic acid-containing compound biosynthetic process"/>
    <property type="evidence" value="ECO:0007669"/>
    <property type="project" value="TreeGrafter"/>
</dbReference>
<dbReference type="Proteomes" id="UP000044026">
    <property type="component" value="Unassembled WGS sequence"/>
</dbReference>
<reference evidence="6" key="2">
    <citation type="journal article" date="2017" name="Genome Announc.">
        <title>Twelve Complete Reference Genomes of Clinical Isolates in the Capnocytophaga Genus.</title>
        <authorList>
            <person name="Villarma A."/>
            <person name="Gulvik C.A."/>
            <person name="Rowe L.A."/>
            <person name="Sheth M."/>
            <person name="Juieng P."/>
            <person name="Nicholson A.C."/>
            <person name="Loparev V.N."/>
            <person name="McQuiston J.R."/>
        </authorList>
    </citation>
    <scope>NUCLEOTIDE SEQUENCE</scope>
    <source>
        <strain evidence="6">H5594</strain>
    </source>
</reference>
<dbReference type="PANTHER" id="PTHR23407:SF1">
    <property type="entry name" value="5-FORMYLTETRAHYDROFOLATE CYCLO-LIGASE"/>
    <property type="match status" value="1"/>
</dbReference>
<dbReference type="RefSeq" id="WP_042000540.1">
    <property type="nucleotide sequence ID" value="NZ_CP022382.1"/>
</dbReference>
<dbReference type="SUPFAM" id="SSF100950">
    <property type="entry name" value="NagB/RpiA/CoA transferase-like"/>
    <property type="match status" value="1"/>
</dbReference>
<reference evidence="9" key="3">
    <citation type="submission" date="2017-06" db="EMBL/GenBank/DDBJ databases">
        <title>Capnocytophaga spp. assemblies.</title>
        <authorList>
            <person name="Gulvik C.A."/>
        </authorList>
    </citation>
    <scope>NUCLEOTIDE SEQUENCE [LARGE SCALE GENOMIC DNA]</scope>
    <source>
        <strain evidence="9">H5594</strain>
    </source>
</reference>
<dbReference type="GO" id="GO:0035999">
    <property type="term" value="P:tetrahydrofolate interconversion"/>
    <property type="evidence" value="ECO:0007669"/>
    <property type="project" value="TreeGrafter"/>
</dbReference>
<reference evidence="7 8" key="1">
    <citation type="submission" date="2015-01" db="EMBL/GenBank/DDBJ databases">
        <authorList>
            <person name="Xiang T."/>
            <person name="Song Y."/>
            <person name="Huang L."/>
            <person name="Wang B."/>
            <person name="Wu P."/>
        </authorList>
    </citation>
    <scope>NUCLEOTIDE SEQUENCE [LARGE SCALE GENOMIC DNA]</scope>
    <source>
        <strain evidence="7 8">Cc12</strain>
    </source>
</reference>
<dbReference type="GO" id="GO:0005524">
    <property type="term" value="F:ATP binding"/>
    <property type="evidence" value="ECO:0007669"/>
    <property type="project" value="UniProtKB-KW"/>
</dbReference>
<keyword evidence="7" id="KW-0436">Ligase</keyword>